<keyword evidence="1" id="KW-0732">Signal</keyword>
<dbReference type="GO" id="GO:0000166">
    <property type="term" value="F:nucleotide binding"/>
    <property type="evidence" value="ECO:0007669"/>
    <property type="project" value="UniProtKB-KW"/>
</dbReference>
<reference evidence="5 6" key="1">
    <citation type="submission" date="2020-08" db="EMBL/GenBank/DDBJ databases">
        <title>Genomic Encyclopedia of Type Strains, Phase IV (KMG-IV): sequencing the most valuable type-strain genomes for metagenomic binning, comparative biology and taxonomic classification.</title>
        <authorList>
            <person name="Goeker M."/>
        </authorList>
    </citation>
    <scope>NUCLEOTIDE SEQUENCE [LARGE SCALE GENOMIC DNA]</scope>
    <source>
        <strain evidence="5 6">DSM 23958</strain>
    </source>
</reference>
<dbReference type="NCBIfam" id="NF006938">
    <property type="entry name" value="PRK09420.1"/>
    <property type="match status" value="1"/>
</dbReference>
<name>A0A840S6S2_9BURK</name>
<dbReference type="InterPro" id="IPR006179">
    <property type="entry name" value="5_nucleotidase/apyrase"/>
</dbReference>
<evidence type="ECO:0000313" key="6">
    <source>
        <dbReference type="Proteomes" id="UP000554837"/>
    </source>
</evidence>
<dbReference type="InterPro" id="IPR008334">
    <property type="entry name" value="5'-Nucleotdase_C"/>
</dbReference>
<comment type="similarity">
    <text evidence="2">Belongs to the 5'-nucleotidase family.</text>
</comment>
<dbReference type="Pfam" id="PF00149">
    <property type="entry name" value="Metallophos"/>
    <property type="match status" value="1"/>
</dbReference>
<dbReference type="GO" id="GO:0008254">
    <property type="term" value="F:3'-nucleotidase activity"/>
    <property type="evidence" value="ECO:0007669"/>
    <property type="project" value="UniProtKB-EC"/>
</dbReference>
<dbReference type="AlphaFoldDB" id="A0A840S6S2"/>
<evidence type="ECO:0000259" key="4">
    <source>
        <dbReference type="Pfam" id="PF02872"/>
    </source>
</evidence>
<evidence type="ECO:0000313" key="5">
    <source>
        <dbReference type="EMBL" id="MBB5205302.1"/>
    </source>
</evidence>
<dbReference type="RefSeq" id="WP_221304998.1">
    <property type="nucleotide sequence ID" value="NZ_JACHHO010000004.1"/>
</dbReference>
<protein>
    <submittedName>
        <fullName evidence="5">2',3'-cyclic-nucleotide 2'-phosphodiesterase/3'-nucleotidase</fullName>
        <ecNumber evidence="5">3.1.3.6</ecNumber>
        <ecNumber evidence="5">3.1.4.16</ecNumber>
    </submittedName>
</protein>
<dbReference type="GO" id="GO:0008663">
    <property type="term" value="F:2',3'-cyclic-nucleotide 2'-phosphodiesterase activity"/>
    <property type="evidence" value="ECO:0007669"/>
    <property type="project" value="UniProtKB-EC"/>
</dbReference>
<gene>
    <name evidence="5" type="ORF">HNQ51_002621</name>
</gene>
<feature type="domain" description="Calcineurin-like phosphoesterase" evidence="3">
    <location>
        <begin position="13"/>
        <end position="252"/>
    </location>
</feature>
<dbReference type="GO" id="GO:0030288">
    <property type="term" value="C:outer membrane-bounded periplasmic space"/>
    <property type="evidence" value="ECO:0007669"/>
    <property type="project" value="TreeGrafter"/>
</dbReference>
<dbReference type="EC" id="3.1.4.16" evidence="5"/>
<dbReference type="InterPro" id="IPR029052">
    <property type="entry name" value="Metallo-depent_PP-like"/>
</dbReference>
<dbReference type="PANTHER" id="PTHR11575:SF6">
    <property type="entry name" value="2',3'-CYCLIC-NUCLEOTIDE 2'-PHOSPHODIESTERASE_3'-NUCLEOTIDASE"/>
    <property type="match status" value="1"/>
</dbReference>
<evidence type="ECO:0000256" key="1">
    <source>
        <dbReference type="ARBA" id="ARBA00022729"/>
    </source>
</evidence>
<dbReference type="GO" id="GO:0009166">
    <property type="term" value="P:nucleotide catabolic process"/>
    <property type="evidence" value="ECO:0007669"/>
    <property type="project" value="InterPro"/>
</dbReference>
<dbReference type="EMBL" id="JACHHO010000004">
    <property type="protein sequence ID" value="MBB5205302.1"/>
    <property type="molecule type" value="Genomic_DNA"/>
</dbReference>
<evidence type="ECO:0000259" key="3">
    <source>
        <dbReference type="Pfam" id="PF00149"/>
    </source>
</evidence>
<dbReference type="EC" id="3.1.3.6" evidence="5"/>
<dbReference type="Proteomes" id="UP000554837">
    <property type="component" value="Unassembled WGS sequence"/>
</dbReference>
<dbReference type="Pfam" id="PF02872">
    <property type="entry name" value="5_nucleotid_C"/>
    <property type="match status" value="1"/>
</dbReference>
<keyword evidence="2" id="KW-0547">Nucleotide-binding</keyword>
<comment type="caution">
    <text evidence="5">The sequence shown here is derived from an EMBL/GenBank/DDBJ whole genome shotgun (WGS) entry which is preliminary data.</text>
</comment>
<dbReference type="PANTHER" id="PTHR11575">
    <property type="entry name" value="5'-NUCLEOTIDASE-RELATED"/>
    <property type="match status" value="1"/>
</dbReference>
<dbReference type="PRINTS" id="PR01607">
    <property type="entry name" value="APYRASEFAMLY"/>
</dbReference>
<dbReference type="Gene3D" id="3.90.780.10">
    <property type="entry name" value="5'-Nucleotidase, C-terminal domain"/>
    <property type="match status" value="1"/>
</dbReference>
<dbReference type="InterPro" id="IPR004843">
    <property type="entry name" value="Calcineurin-like_PHP"/>
</dbReference>
<keyword evidence="2 5" id="KW-0378">Hydrolase</keyword>
<dbReference type="SUPFAM" id="SSF56300">
    <property type="entry name" value="Metallo-dependent phosphatases"/>
    <property type="match status" value="1"/>
</dbReference>
<dbReference type="InterPro" id="IPR036907">
    <property type="entry name" value="5'-Nucleotdase_C_sf"/>
</dbReference>
<proteinExistence type="inferred from homology"/>
<accession>A0A840S6S2</accession>
<sequence>MFWHTAQAQVLDLRLLQTADLHMHLLDHDYNTDASNPQIGLSRVAALIHQARREQPNHLLMDNGDLLQGSALGDWWAKHKGPKTQTTPAIHPAYRALNALRYDAANLGNHDFDFGLPFLRHAVRGARFPVLSANVMAPDCQRAAFTPTALLPRRWRDQTGRLQLLRVGLVGLAPPRSLNLLREQMQGRICVQDAVQAAQDAVAALRRQRADLIILIAHSGIGVQSAPLQDNVALTLANLPGVDALLLGHAHGEFPGPNWPEAAGQDAEAGLLHGKPAVMPGRWGSHLGVIDLRLQRRAGRWQVLSSKVGLRPVWDRAQRRPMVEADPQIASLLQAEHQATRQWVQQPLSRTRQALYSHFAQVQDSALIQLINNAQRELLDRLLQQPELQHLAKLPRLSAASPFKAGGPLGWGHFVDIEPGPLALRHAVELYPYQNYFKVLRVRGSQLKDWLEASASQFHQIDPAGAAEQLLLREGQASYNFDVIDGVSYELDLTQPALFDDQGQRRSGPGRVRHLRLLGPSAKPVAPDDEFLVATNSYRARGGGSFPGLEQAEMVIDSARESRSVLLDYLRAHPEIEARPDFNWRIQPVPGIRLLWRSGPGGLRHLPEAGWLELRRTEDGSVLYTRPD</sequence>
<evidence type="ECO:0000256" key="2">
    <source>
        <dbReference type="RuleBase" id="RU362119"/>
    </source>
</evidence>
<keyword evidence="6" id="KW-1185">Reference proteome</keyword>
<dbReference type="SUPFAM" id="SSF55816">
    <property type="entry name" value="5'-nucleotidase (syn. UDP-sugar hydrolase), C-terminal domain"/>
    <property type="match status" value="1"/>
</dbReference>
<feature type="domain" description="5'-Nucleotidase C-terminal" evidence="4">
    <location>
        <begin position="360"/>
        <end position="550"/>
    </location>
</feature>
<organism evidence="5 6">
    <name type="scientific">Inhella inkyongensis</name>
    <dbReference type="NCBI Taxonomy" id="392593"/>
    <lineage>
        <taxon>Bacteria</taxon>
        <taxon>Pseudomonadati</taxon>
        <taxon>Pseudomonadota</taxon>
        <taxon>Betaproteobacteria</taxon>
        <taxon>Burkholderiales</taxon>
        <taxon>Sphaerotilaceae</taxon>
        <taxon>Inhella</taxon>
    </lineage>
</organism>
<dbReference type="Gene3D" id="3.60.21.10">
    <property type="match status" value="1"/>
</dbReference>